<dbReference type="Pfam" id="PF03328">
    <property type="entry name" value="HpcH_HpaI"/>
    <property type="match status" value="1"/>
</dbReference>
<name>A0ABY5PBG0_9ACTN</name>
<evidence type="ECO:0000256" key="1">
    <source>
        <dbReference type="ARBA" id="ARBA00001946"/>
    </source>
</evidence>
<organism evidence="6 7">
    <name type="scientific">Svornostia abyssi</name>
    <dbReference type="NCBI Taxonomy" id="2898438"/>
    <lineage>
        <taxon>Bacteria</taxon>
        <taxon>Bacillati</taxon>
        <taxon>Actinomycetota</taxon>
        <taxon>Thermoleophilia</taxon>
        <taxon>Solirubrobacterales</taxon>
        <taxon>Baekduiaceae</taxon>
        <taxon>Svornostia</taxon>
    </lineage>
</organism>
<keyword evidence="3" id="KW-0460">Magnesium</keyword>
<evidence type="ECO:0000313" key="6">
    <source>
        <dbReference type="EMBL" id="UUY01872.1"/>
    </source>
</evidence>
<dbReference type="PIRSF" id="PIRSF015582">
    <property type="entry name" value="Cit_lyase_B"/>
    <property type="match status" value="1"/>
</dbReference>
<dbReference type="PANTHER" id="PTHR32308:SF10">
    <property type="entry name" value="CITRATE LYASE SUBUNIT BETA"/>
    <property type="match status" value="1"/>
</dbReference>
<keyword evidence="2" id="KW-0479">Metal-binding</keyword>
<evidence type="ECO:0000256" key="4">
    <source>
        <dbReference type="SAM" id="MobiDB-lite"/>
    </source>
</evidence>
<feature type="domain" description="HpcH/HpaI aldolase/citrate lyase" evidence="5">
    <location>
        <begin position="31"/>
        <end position="194"/>
    </location>
</feature>
<dbReference type="Proteomes" id="UP001058860">
    <property type="component" value="Chromosome"/>
</dbReference>
<reference evidence="7" key="1">
    <citation type="submission" date="2021-11" db="EMBL/GenBank/DDBJ databases">
        <title>Cultivation dependent microbiological survey of springs from the worlds oldest radium mine currently devoted to the extraction of radon-saturated water.</title>
        <authorList>
            <person name="Kapinusova G."/>
            <person name="Smrhova T."/>
            <person name="Strejcek M."/>
            <person name="Suman J."/>
            <person name="Jani K."/>
            <person name="Pajer P."/>
            <person name="Uhlik O."/>
        </authorList>
    </citation>
    <scope>NUCLEOTIDE SEQUENCE [LARGE SCALE GENOMIC DNA]</scope>
    <source>
        <strain evidence="7">J379</strain>
    </source>
</reference>
<dbReference type="PANTHER" id="PTHR32308">
    <property type="entry name" value="LYASE BETA SUBUNIT, PUTATIVE (AFU_ORTHOLOGUE AFUA_4G13030)-RELATED"/>
    <property type="match status" value="1"/>
</dbReference>
<protein>
    <submittedName>
        <fullName evidence="6">CoA ester lyase</fullName>
    </submittedName>
</protein>
<evidence type="ECO:0000313" key="7">
    <source>
        <dbReference type="Proteomes" id="UP001058860"/>
    </source>
</evidence>
<dbReference type="InterPro" id="IPR015813">
    <property type="entry name" value="Pyrv/PenolPyrv_kinase-like_dom"/>
</dbReference>
<keyword evidence="6" id="KW-0456">Lyase</keyword>
<dbReference type="InterPro" id="IPR011206">
    <property type="entry name" value="Citrate_lyase_beta/mcl1/mcl2"/>
</dbReference>
<dbReference type="Gene3D" id="3.20.20.60">
    <property type="entry name" value="Phosphoenolpyruvate-binding domains"/>
    <property type="match status" value="1"/>
</dbReference>
<dbReference type="InterPro" id="IPR040442">
    <property type="entry name" value="Pyrv_kinase-like_dom_sf"/>
</dbReference>
<evidence type="ECO:0000256" key="2">
    <source>
        <dbReference type="ARBA" id="ARBA00022723"/>
    </source>
</evidence>
<dbReference type="RefSeq" id="WP_353862413.1">
    <property type="nucleotide sequence ID" value="NZ_CP088295.1"/>
</dbReference>
<dbReference type="EMBL" id="CP088295">
    <property type="protein sequence ID" value="UUY01872.1"/>
    <property type="molecule type" value="Genomic_DNA"/>
</dbReference>
<dbReference type="SUPFAM" id="SSF51621">
    <property type="entry name" value="Phosphoenolpyruvate/pyruvate domain"/>
    <property type="match status" value="1"/>
</dbReference>
<dbReference type="GO" id="GO:0016829">
    <property type="term" value="F:lyase activity"/>
    <property type="evidence" value="ECO:0007669"/>
    <property type="project" value="UniProtKB-KW"/>
</dbReference>
<accession>A0ABY5PBG0</accession>
<comment type="cofactor">
    <cofactor evidence="1">
        <name>Mg(2+)</name>
        <dbReference type="ChEBI" id="CHEBI:18420"/>
    </cofactor>
</comment>
<proteinExistence type="predicted"/>
<keyword evidence="7" id="KW-1185">Reference proteome</keyword>
<gene>
    <name evidence="6" type="ORF">LRS13_14185</name>
</gene>
<evidence type="ECO:0000256" key="3">
    <source>
        <dbReference type="ARBA" id="ARBA00022842"/>
    </source>
</evidence>
<feature type="region of interest" description="Disordered" evidence="4">
    <location>
        <begin position="193"/>
        <end position="213"/>
    </location>
</feature>
<sequence>MRNPRDFLKPLCVGAPDPVTEIPFPPSRMIHFFDAGNEKMRAKLPDIAAKADIVLGNLEDAVPVDRKEAARAGLVEVGKTIDLGSTQLWTRVNALDSPWVLEDLTTLVTEIGDKLDVIMVPKVEGAWDIHYMDRLLAQLESRAGIEKPILVHAILETAQGVTNVEEIASASPRMQGMSFGPADLAASRRMKTTRVGGGHPGYQTITDPTSADDLETGRVRSQQDLWHYSIGRMVDACTANGILPFYGPFGDIKDTVACEVQFRAAFLMGCVGTWSLHPVQIDIAKKVFSPDPDEVLFAKKVIEAIPDGRGVHMIDGKMQDDATWKQCKVMVDLAQMLAEKDPELAEAYGFTPAAA</sequence>
<dbReference type="InterPro" id="IPR005000">
    <property type="entry name" value="Aldolase/citrate-lyase_domain"/>
</dbReference>
<evidence type="ECO:0000259" key="5">
    <source>
        <dbReference type="Pfam" id="PF03328"/>
    </source>
</evidence>